<dbReference type="EMBL" id="ML143405">
    <property type="protein sequence ID" value="TBU30579.1"/>
    <property type="molecule type" value="Genomic_DNA"/>
</dbReference>
<evidence type="ECO:0000313" key="2">
    <source>
        <dbReference type="EMBL" id="TBU30579.1"/>
    </source>
</evidence>
<accession>A0A4Q9MS06</accession>
<sequence length="105" mass="11450">MVVTRRTPAAPVPTSRNPSSQPIPHIAKKPDQDTQSLPNKSSPLSSGTTLDTTNKAHVGETDSSVSVLISTFVSVTLCAALRARFCSWMPVYLCHYERERAYGMT</sequence>
<feature type="region of interest" description="Disordered" evidence="1">
    <location>
        <begin position="1"/>
        <end position="57"/>
    </location>
</feature>
<proteinExistence type="predicted"/>
<evidence type="ECO:0000256" key="1">
    <source>
        <dbReference type="SAM" id="MobiDB-lite"/>
    </source>
</evidence>
<name>A0A4Q9MS06_9APHY</name>
<gene>
    <name evidence="2" type="ORF">BD311DRAFT_219584</name>
</gene>
<reference evidence="2" key="1">
    <citation type="submission" date="2019-01" db="EMBL/GenBank/DDBJ databases">
        <title>Draft genome sequences of three monokaryotic isolates of the white-rot basidiomycete fungus Dichomitus squalens.</title>
        <authorList>
            <consortium name="DOE Joint Genome Institute"/>
            <person name="Lopez S.C."/>
            <person name="Andreopoulos B."/>
            <person name="Pangilinan J."/>
            <person name="Lipzen A."/>
            <person name="Riley R."/>
            <person name="Ahrendt S."/>
            <person name="Ng V."/>
            <person name="Barry K."/>
            <person name="Daum C."/>
            <person name="Grigoriev I.V."/>
            <person name="Hilden K.S."/>
            <person name="Makela M.R."/>
            <person name="de Vries R.P."/>
        </authorList>
    </citation>
    <scope>NUCLEOTIDE SEQUENCE [LARGE SCALE GENOMIC DNA]</scope>
    <source>
        <strain evidence="2">OM18370.1</strain>
    </source>
</reference>
<organism evidence="2">
    <name type="scientific">Dichomitus squalens</name>
    <dbReference type="NCBI Taxonomy" id="114155"/>
    <lineage>
        <taxon>Eukaryota</taxon>
        <taxon>Fungi</taxon>
        <taxon>Dikarya</taxon>
        <taxon>Basidiomycota</taxon>
        <taxon>Agaricomycotina</taxon>
        <taxon>Agaricomycetes</taxon>
        <taxon>Polyporales</taxon>
        <taxon>Polyporaceae</taxon>
        <taxon>Dichomitus</taxon>
    </lineage>
</organism>
<protein>
    <submittedName>
        <fullName evidence="2">Uncharacterized protein</fullName>
    </submittedName>
</protein>
<dbReference type="Proteomes" id="UP000292957">
    <property type="component" value="Unassembled WGS sequence"/>
</dbReference>
<dbReference type="AlphaFoldDB" id="A0A4Q9MS06"/>
<feature type="compositionally biased region" description="Polar residues" evidence="1">
    <location>
        <begin position="33"/>
        <end position="57"/>
    </location>
</feature>